<dbReference type="Proteomes" id="UP000310066">
    <property type="component" value="Unassembled WGS sequence"/>
</dbReference>
<keyword evidence="1" id="KW-0732">Signal</keyword>
<dbReference type="OrthoDB" id="2544694at2759"/>
<accession>A0A4U0V2X3</accession>
<evidence type="ECO:0000256" key="1">
    <source>
        <dbReference type="SAM" id="SignalP"/>
    </source>
</evidence>
<dbReference type="EMBL" id="NAJP01000025">
    <property type="protein sequence ID" value="TKA42005.1"/>
    <property type="molecule type" value="Genomic_DNA"/>
</dbReference>
<evidence type="ECO:0000313" key="2">
    <source>
        <dbReference type="EMBL" id="TKA42005.1"/>
    </source>
</evidence>
<feature type="signal peptide" evidence="1">
    <location>
        <begin position="1"/>
        <end position="19"/>
    </location>
</feature>
<sequence>MNTISLALTALSLVSTAIGHPANVESRDAALPNSLPASASYTYLVPALYLNLTVKAVMDLGPLASGGEQLLGHILGGHLYSEPGFEPHFSGTVKYAEDYLTSDANGAYARPSCSLTVVPDNGVDLPFLMEIHGVQKAVPSLDIIFAGNTTGLQVPYGYSYSIWTPTFFGGSANYSNLQDSVFVGSETASSSPITGAFAVAMKFSKARAHDKQFEWRSGG</sequence>
<dbReference type="Gene3D" id="2.40.160.20">
    <property type="match status" value="1"/>
</dbReference>
<feature type="chain" id="PRO_5020971829" evidence="1">
    <location>
        <begin position="20"/>
        <end position="219"/>
    </location>
</feature>
<name>A0A4U0V2X3_9PEZI</name>
<gene>
    <name evidence="2" type="ORF">B0A54_06686</name>
</gene>
<dbReference type="Pfam" id="PF11578">
    <property type="entry name" value="DUF3237"/>
    <property type="match status" value="1"/>
</dbReference>
<reference evidence="2 3" key="1">
    <citation type="submission" date="2017-03" db="EMBL/GenBank/DDBJ databases">
        <title>Genomes of endolithic fungi from Antarctica.</title>
        <authorList>
            <person name="Coleine C."/>
            <person name="Masonjones S."/>
            <person name="Stajich J.E."/>
        </authorList>
    </citation>
    <scope>NUCLEOTIDE SEQUENCE [LARGE SCALE GENOMIC DNA]</scope>
    <source>
        <strain evidence="2 3">CCFEE 5311</strain>
    </source>
</reference>
<comment type="caution">
    <text evidence="2">The sequence shown here is derived from an EMBL/GenBank/DDBJ whole genome shotgun (WGS) entry which is preliminary data.</text>
</comment>
<dbReference type="AlphaFoldDB" id="A0A4U0V2X3"/>
<protein>
    <submittedName>
        <fullName evidence="2">Uncharacterized protein</fullName>
    </submittedName>
</protein>
<proteinExistence type="predicted"/>
<evidence type="ECO:0000313" key="3">
    <source>
        <dbReference type="Proteomes" id="UP000310066"/>
    </source>
</evidence>
<organism evidence="2 3">
    <name type="scientific">Friedmanniomyces endolithicus</name>
    <dbReference type="NCBI Taxonomy" id="329885"/>
    <lineage>
        <taxon>Eukaryota</taxon>
        <taxon>Fungi</taxon>
        <taxon>Dikarya</taxon>
        <taxon>Ascomycota</taxon>
        <taxon>Pezizomycotina</taxon>
        <taxon>Dothideomycetes</taxon>
        <taxon>Dothideomycetidae</taxon>
        <taxon>Mycosphaerellales</taxon>
        <taxon>Teratosphaeriaceae</taxon>
        <taxon>Friedmanniomyces</taxon>
    </lineage>
</organism>